<organism evidence="1 2">
    <name type="scientific">Panagrolaimus sp. JU765</name>
    <dbReference type="NCBI Taxonomy" id="591449"/>
    <lineage>
        <taxon>Eukaryota</taxon>
        <taxon>Metazoa</taxon>
        <taxon>Ecdysozoa</taxon>
        <taxon>Nematoda</taxon>
        <taxon>Chromadorea</taxon>
        <taxon>Rhabditida</taxon>
        <taxon>Tylenchina</taxon>
        <taxon>Panagrolaimomorpha</taxon>
        <taxon>Panagrolaimoidea</taxon>
        <taxon>Panagrolaimidae</taxon>
        <taxon>Panagrolaimus</taxon>
    </lineage>
</organism>
<protein>
    <submittedName>
        <fullName evidence="2">GPI ethanolamine phosphate transferase 3</fullName>
    </submittedName>
</protein>
<dbReference type="WBParaSite" id="JU765_v2.g18008.t3">
    <property type="protein sequence ID" value="JU765_v2.g18008.t3"/>
    <property type="gene ID" value="JU765_v2.g18008"/>
</dbReference>
<name>A0AC34QNN8_9BILA</name>
<reference evidence="2" key="1">
    <citation type="submission" date="2022-11" db="UniProtKB">
        <authorList>
            <consortium name="WormBaseParasite"/>
        </authorList>
    </citation>
    <scope>IDENTIFICATION</scope>
</reference>
<accession>A0AC34QNN8</accession>
<proteinExistence type="predicted"/>
<dbReference type="Proteomes" id="UP000887576">
    <property type="component" value="Unplaced"/>
</dbReference>
<evidence type="ECO:0000313" key="2">
    <source>
        <dbReference type="WBParaSite" id="JU765_v2.g18008.t3"/>
    </source>
</evidence>
<evidence type="ECO:0000313" key="1">
    <source>
        <dbReference type="Proteomes" id="UP000887576"/>
    </source>
</evidence>
<sequence>MQFSRLLLLAAAYILALLIFQKGFLLKRQTLSNKSVCNDVFAAPDCWISPVYNKTVWLIIDALRFDFVDPIHPTQVNLAERYFRGKMPKIGQLLQEKPKHARLYEFEADAPTTTLQRLKALVTGTLPTFIEAGDNFGGTNILEDNLIDQFKDSGKKLVFLGDDTWTSILPKRFDREFPAPSFDIKDLHTVDDLVEEKIHLEMKRNDWQVLVAHCLGVDHCGHRYGPDHPEMAKKLQQMDNLVSKIVEELPEDAILVVCGDHGMTLTGDHGGDSKNETGAALFVYSRKQLPENSRQKVKQIDLVPTLSLLMDVPIPFSNLGLVIPDLVPEHLRNQFLKLNCMQIVRFAQNYLQHEPSLAAYLDWIFREFEAAAENDPKQAVETIGKVQKVLRDAWTSFDLRLAILGIVALIEAVCFNAVHLTASIVQANGEFFASITVAVWLFRSGILLLELSLFMSGGDDELVISLLHVSLLLSIAYHVIVFILQLLSLKFNWKYFAIFATTAAYSASFLSNSFIIYEPSVVRFQLQTLFAFSAYFFFQKLWSTRKSNIWKIANQKKLLTLFLIMGAIRLGAVFEKCREEQVDCQQTVFSSTLSSLPTDSFKVLRFLLGSAALFGMNFFMVKNAENEKSDYLRVDAGLEFFDDSVSKAFFTSLVVAHGFFSLAHTATLAQIPWQAAFIGIPGNFAFQAVPGALVLLHIFASCVLLVWRNSALKDSNDSTNLALLAIGSFKACGVCLAALFHRRHLMLFKIFAPKFIYEGIGFILLCLALLFFQMLGNLNVSLMTAIEHTVGPSEVSEDDSHSIASSDLAHLPRFNANQEDFESVFEEKKQQPFPHPSLSFDWSSENKVVVVSMHGNQPPFEKHSERIIPNQEVRKGTPQPKLPNVPQFTFHQDPNPPKNRQPISFDMPKKGTAGNEAARLVAKQLQNRMTSLWKKESWYDFKDESVSKSRSESISSSQNAPPNKFRKIKK</sequence>